<comment type="function">
    <text evidence="1">The GINS complex plays an essential role in the initiation of DNA replication.</text>
</comment>
<dbReference type="EMBL" id="JAEPRA010000012">
    <property type="protein sequence ID" value="KAG2177524.1"/>
    <property type="molecule type" value="Genomic_DNA"/>
</dbReference>
<dbReference type="Gene3D" id="1.20.58.2050">
    <property type="match status" value="1"/>
</dbReference>
<sequence>MGIPWLQKVPGRFNDSVGAELNLTGEGVAVPSGTKVELPYWLAESLVEFYQRDETLFDMETPRIYNNRVRNAIIAGPTSVDTRRIHPYFHRLGIKFVQKFEQEQLAQVLKLASIYTQFSMRCDMFANMSPLTLLISRGNWTRQNDNVCTVALFRLAHDSAMAMKSWQSGSKPLLQSAVSY</sequence>
<comment type="subcellular location">
    <subcellularLocation>
        <location evidence="1">Nucleus</location>
    </subcellularLocation>
</comment>
<comment type="similarity">
    <text evidence="1">Belongs to the GINS3/PSF3 family.</text>
</comment>
<dbReference type="InterPro" id="IPR010492">
    <property type="entry name" value="GINS_Psf3"/>
</dbReference>
<dbReference type="SUPFAM" id="SSF158573">
    <property type="entry name" value="GINS helical bundle-like"/>
    <property type="match status" value="1"/>
</dbReference>
<gene>
    <name evidence="2" type="ORF">INT44_008035</name>
</gene>
<keyword evidence="1" id="KW-0235">DNA replication</keyword>
<proteinExistence type="inferred from homology"/>
<comment type="subunit">
    <text evidence="1">Component of the GINS complex.</text>
</comment>
<dbReference type="Proteomes" id="UP000612746">
    <property type="component" value="Unassembled WGS sequence"/>
</dbReference>
<dbReference type="GO" id="GO:0000811">
    <property type="term" value="C:GINS complex"/>
    <property type="evidence" value="ECO:0007669"/>
    <property type="project" value="UniProtKB-UniRule"/>
</dbReference>
<evidence type="ECO:0000313" key="3">
    <source>
        <dbReference type="Proteomes" id="UP000612746"/>
    </source>
</evidence>
<evidence type="ECO:0000256" key="1">
    <source>
        <dbReference type="RuleBase" id="RU367161"/>
    </source>
</evidence>
<comment type="caution">
    <text evidence="2">The sequence shown here is derived from an EMBL/GenBank/DDBJ whole genome shotgun (WGS) entry which is preliminary data.</text>
</comment>
<keyword evidence="3" id="KW-1185">Reference proteome</keyword>
<reference evidence="2" key="1">
    <citation type="submission" date="2020-12" db="EMBL/GenBank/DDBJ databases">
        <title>Metabolic potential, ecology and presence of endohyphal bacteria is reflected in genomic diversity of Mucoromycotina.</title>
        <authorList>
            <person name="Muszewska A."/>
            <person name="Okrasinska A."/>
            <person name="Steczkiewicz K."/>
            <person name="Drgas O."/>
            <person name="Orlowska M."/>
            <person name="Perlinska-Lenart U."/>
            <person name="Aleksandrzak-Piekarczyk T."/>
            <person name="Szatraj K."/>
            <person name="Zielenkiewicz U."/>
            <person name="Pilsyk S."/>
            <person name="Malc E."/>
            <person name="Mieczkowski P."/>
            <person name="Kruszewska J.S."/>
            <person name="Biernat P."/>
            <person name="Pawlowska J."/>
        </authorList>
    </citation>
    <scope>NUCLEOTIDE SEQUENCE</scope>
    <source>
        <strain evidence="2">WA0000051536</strain>
    </source>
</reference>
<dbReference type="PANTHER" id="PTHR22768">
    <property type="entry name" value="DNA REPLICATION COMPLEX GINS PROTEIN PSF3"/>
    <property type="match status" value="1"/>
</dbReference>
<evidence type="ECO:0000313" key="2">
    <source>
        <dbReference type="EMBL" id="KAG2177524.1"/>
    </source>
</evidence>
<dbReference type="AlphaFoldDB" id="A0A8H7PNK2"/>
<dbReference type="OrthoDB" id="10251744at2759"/>
<dbReference type="CDD" id="cd11713">
    <property type="entry name" value="GINS_A_psf3"/>
    <property type="match status" value="1"/>
</dbReference>
<dbReference type="InterPro" id="IPR036224">
    <property type="entry name" value="GINS_bundle-like_dom_sf"/>
</dbReference>
<dbReference type="InterPro" id="IPR038437">
    <property type="entry name" value="GINS_Psf3_sf"/>
</dbReference>
<keyword evidence="1" id="KW-0539">Nucleus</keyword>
<accession>A0A8H7PNK2</accession>
<name>A0A8H7PNK2_9FUNG</name>
<dbReference type="PANTHER" id="PTHR22768:SF0">
    <property type="entry name" value="DNA REPLICATION COMPLEX GINS PROTEIN PSF3"/>
    <property type="match status" value="1"/>
</dbReference>
<organism evidence="2 3">
    <name type="scientific">Umbelopsis vinacea</name>
    <dbReference type="NCBI Taxonomy" id="44442"/>
    <lineage>
        <taxon>Eukaryota</taxon>
        <taxon>Fungi</taxon>
        <taxon>Fungi incertae sedis</taxon>
        <taxon>Mucoromycota</taxon>
        <taxon>Mucoromycotina</taxon>
        <taxon>Umbelopsidomycetes</taxon>
        <taxon>Umbelopsidales</taxon>
        <taxon>Umbelopsidaceae</taxon>
        <taxon>Umbelopsis</taxon>
    </lineage>
</organism>
<protein>
    <recommendedName>
        <fullName evidence="1">DNA replication complex GINS protein PSF3</fullName>
    </recommendedName>
</protein>
<dbReference type="GO" id="GO:1902975">
    <property type="term" value="P:mitotic DNA replication initiation"/>
    <property type="evidence" value="ECO:0007669"/>
    <property type="project" value="TreeGrafter"/>
</dbReference>